<dbReference type="Pfam" id="PF03732">
    <property type="entry name" value="Retrotrans_gag"/>
    <property type="match status" value="1"/>
</dbReference>
<sequence>MGHGNETQNRDAGGSLLGAVPPRLGNGTLHAHVSVPPIYRVHAADDDSQTHNPPFPKMEFPKFDGSNPRWWRDQCELYFEVYAVQASMKTRFAVLNFKGAAANWLQTVQRRGRIRDWDQLCNLVLAKFDKDQYQILLRQLDSLKQTASVMEYHAEFEKLVHGVLLYTPAIDDTFFVTWFINGLHDDIRSPILLHRPGEIDTSSALALIQEQELDQGRTKSSGRDFTRGVARASSGMDKNKQIEQAKQVPPRTDADDKPASLKSLRRSNGLCFKCGEKWSPAHKCPPHVSLHVLEEILDALDIVEGNEDLDSEEEAISDEQELWMLLWDNLTLMKYNHKRLQEDYEDDDHAKQLLTELAVAPDSDTDYTLHNGVLRFKGRPYVQSTVASRSNQKLSFRFYGPFKILQRVGQVAYKLDLPADAKIHPVVHVSQLKWHIPATASVSSDLSTVSSDPTQIQWPRRILARRSIRRGDSVVPQYLIQWGELPPEMTTWEDAKMLSDHLEVMQV</sequence>
<evidence type="ECO:0008006" key="7">
    <source>
        <dbReference type="Google" id="ProtNLM"/>
    </source>
</evidence>
<accession>A0A811N6L2</accession>
<feature type="domain" description="Tf2-1-like SH3-like" evidence="4">
    <location>
        <begin position="382"/>
        <end position="433"/>
    </location>
</feature>
<dbReference type="InterPro" id="IPR005162">
    <property type="entry name" value="Retrotrans_gag_dom"/>
</dbReference>
<dbReference type="AlphaFoldDB" id="A0A811N6L2"/>
<feature type="compositionally biased region" description="Basic and acidic residues" evidence="1">
    <location>
        <begin position="214"/>
        <end position="226"/>
    </location>
</feature>
<feature type="region of interest" description="Disordered" evidence="1">
    <location>
        <begin position="213"/>
        <end position="260"/>
    </location>
</feature>
<evidence type="ECO:0000313" key="5">
    <source>
        <dbReference type="EMBL" id="CAD6218673.1"/>
    </source>
</evidence>
<dbReference type="SUPFAM" id="SSF54160">
    <property type="entry name" value="Chromo domain-like"/>
    <property type="match status" value="1"/>
</dbReference>
<dbReference type="EMBL" id="CAJGYO010000003">
    <property type="protein sequence ID" value="CAD6218673.1"/>
    <property type="molecule type" value="Genomic_DNA"/>
</dbReference>
<feature type="domain" description="Retrotransposon gag" evidence="3">
    <location>
        <begin position="91"/>
        <end position="184"/>
    </location>
</feature>
<dbReference type="Pfam" id="PF00385">
    <property type="entry name" value="Chromo"/>
    <property type="match status" value="1"/>
</dbReference>
<reference evidence="5" key="1">
    <citation type="submission" date="2020-10" db="EMBL/GenBank/DDBJ databases">
        <authorList>
            <person name="Han B."/>
            <person name="Lu T."/>
            <person name="Zhao Q."/>
            <person name="Huang X."/>
            <person name="Zhao Y."/>
        </authorList>
    </citation>
    <scope>NUCLEOTIDE SEQUENCE</scope>
</reference>
<proteinExistence type="predicted"/>
<dbReference type="Gene3D" id="2.40.50.40">
    <property type="match status" value="1"/>
</dbReference>
<keyword evidence="6" id="KW-1185">Reference proteome</keyword>
<feature type="domain" description="Chromo" evidence="2">
    <location>
        <begin position="460"/>
        <end position="501"/>
    </location>
</feature>
<evidence type="ECO:0000259" key="2">
    <source>
        <dbReference type="Pfam" id="PF00385"/>
    </source>
</evidence>
<name>A0A811N6L2_9POAL</name>
<gene>
    <name evidence="5" type="ORF">NCGR_LOCUS12524</name>
</gene>
<dbReference type="InterPro" id="IPR016197">
    <property type="entry name" value="Chromo-like_dom_sf"/>
</dbReference>
<evidence type="ECO:0000259" key="4">
    <source>
        <dbReference type="Pfam" id="PF24626"/>
    </source>
</evidence>
<dbReference type="InterPro" id="IPR023780">
    <property type="entry name" value="Chromo_domain"/>
</dbReference>
<evidence type="ECO:0000313" key="6">
    <source>
        <dbReference type="Proteomes" id="UP000604825"/>
    </source>
</evidence>
<comment type="caution">
    <text evidence="5">The sequence shown here is derived from an EMBL/GenBank/DDBJ whole genome shotgun (WGS) entry which is preliminary data.</text>
</comment>
<protein>
    <recommendedName>
        <fullName evidence="7">Chromo domain-containing protein</fullName>
    </recommendedName>
</protein>
<dbReference type="InterPro" id="IPR056924">
    <property type="entry name" value="SH3_Tf2-1"/>
</dbReference>
<dbReference type="OrthoDB" id="691622at2759"/>
<dbReference type="PANTHER" id="PTHR46148">
    <property type="entry name" value="CHROMO DOMAIN-CONTAINING PROTEIN"/>
    <property type="match status" value="1"/>
</dbReference>
<evidence type="ECO:0000259" key="3">
    <source>
        <dbReference type="Pfam" id="PF03732"/>
    </source>
</evidence>
<dbReference type="Proteomes" id="UP000604825">
    <property type="component" value="Unassembled WGS sequence"/>
</dbReference>
<dbReference type="PANTHER" id="PTHR46148:SF52">
    <property type="entry name" value="OS04G0603800 PROTEIN"/>
    <property type="match status" value="1"/>
</dbReference>
<organism evidence="5 6">
    <name type="scientific">Miscanthus lutarioriparius</name>
    <dbReference type="NCBI Taxonomy" id="422564"/>
    <lineage>
        <taxon>Eukaryota</taxon>
        <taxon>Viridiplantae</taxon>
        <taxon>Streptophyta</taxon>
        <taxon>Embryophyta</taxon>
        <taxon>Tracheophyta</taxon>
        <taxon>Spermatophyta</taxon>
        <taxon>Magnoliopsida</taxon>
        <taxon>Liliopsida</taxon>
        <taxon>Poales</taxon>
        <taxon>Poaceae</taxon>
        <taxon>PACMAD clade</taxon>
        <taxon>Panicoideae</taxon>
        <taxon>Andropogonodae</taxon>
        <taxon>Andropogoneae</taxon>
        <taxon>Saccharinae</taxon>
        <taxon>Miscanthus</taxon>
    </lineage>
</organism>
<evidence type="ECO:0000256" key="1">
    <source>
        <dbReference type="SAM" id="MobiDB-lite"/>
    </source>
</evidence>
<dbReference type="Pfam" id="PF24626">
    <property type="entry name" value="SH3_Tf2-1"/>
    <property type="match status" value="1"/>
</dbReference>